<keyword evidence="1" id="KW-0472">Membrane</keyword>
<evidence type="ECO:0008006" key="4">
    <source>
        <dbReference type="Google" id="ProtNLM"/>
    </source>
</evidence>
<name>A0ABU6HMB3_9RHOB</name>
<gene>
    <name evidence="2" type="ORF">VK792_13605</name>
</gene>
<keyword evidence="1" id="KW-0812">Transmembrane</keyword>
<sequence>MKLNQDWWKVVVVLLAALVLGPLLGRVFPTWAVALIVFDLVAAALTAINRYGS</sequence>
<organism evidence="2 3">
    <name type="scientific">Mesobacterium hydrothermale</name>
    <dbReference type="NCBI Taxonomy" id="3111907"/>
    <lineage>
        <taxon>Bacteria</taxon>
        <taxon>Pseudomonadati</taxon>
        <taxon>Pseudomonadota</taxon>
        <taxon>Alphaproteobacteria</taxon>
        <taxon>Rhodobacterales</taxon>
        <taxon>Roseobacteraceae</taxon>
        <taxon>Mesobacterium</taxon>
    </lineage>
</organism>
<keyword evidence="1" id="KW-1133">Transmembrane helix</keyword>
<comment type="caution">
    <text evidence="2">The sequence shown here is derived from an EMBL/GenBank/DDBJ whole genome shotgun (WGS) entry which is preliminary data.</text>
</comment>
<dbReference type="RefSeq" id="WP_326298080.1">
    <property type="nucleotide sequence ID" value="NZ_JAYLLH010000020.1"/>
</dbReference>
<keyword evidence="3" id="KW-1185">Reference proteome</keyword>
<evidence type="ECO:0000313" key="3">
    <source>
        <dbReference type="Proteomes" id="UP001348149"/>
    </source>
</evidence>
<feature type="transmembrane region" description="Helical" evidence="1">
    <location>
        <begin position="7"/>
        <end position="25"/>
    </location>
</feature>
<proteinExistence type="predicted"/>
<reference evidence="2 3" key="1">
    <citation type="submission" date="2024-01" db="EMBL/GenBank/DDBJ databases">
        <title>Mesobacterium rodlantinim sp. nov., isolated from shallow sea hydrothermal systems off Kueishantao Island.</title>
        <authorList>
            <person name="Su Z."/>
            <person name="Tang K."/>
        </authorList>
    </citation>
    <scope>NUCLEOTIDE SEQUENCE [LARGE SCALE GENOMIC DNA]</scope>
    <source>
        <strain evidence="2 3">TK19101</strain>
    </source>
</reference>
<evidence type="ECO:0000313" key="2">
    <source>
        <dbReference type="EMBL" id="MEC3862325.1"/>
    </source>
</evidence>
<protein>
    <recommendedName>
        <fullName evidence="4">DUF2892 domain-containing protein</fullName>
    </recommendedName>
</protein>
<feature type="transmembrane region" description="Helical" evidence="1">
    <location>
        <begin position="31"/>
        <end position="48"/>
    </location>
</feature>
<evidence type="ECO:0000256" key="1">
    <source>
        <dbReference type="SAM" id="Phobius"/>
    </source>
</evidence>
<accession>A0ABU6HMB3</accession>
<dbReference type="EMBL" id="JAYLLH010000020">
    <property type="protein sequence ID" value="MEC3862325.1"/>
    <property type="molecule type" value="Genomic_DNA"/>
</dbReference>
<dbReference type="Proteomes" id="UP001348149">
    <property type="component" value="Unassembled WGS sequence"/>
</dbReference>